<dbReference type="Proteomes" id="UP000733372">
    <property type="component" value="Unassembled WGS sequence"/>
</dbReference>
<comment type="caution">
    <text evidence="1">The sequence shown here is derived from an EMBL/GenBank/DDBJ whole genome shotgun (WGS) entry which is preliminary data.</text>
</comment>
<evidence type="ECO:0000313" key="1">
    <source>
        <dbReference type="EMBL" id="MBS5686851.1"/>
    </source>
</evidence>
<protein>
    <submittedName>
        <fullName evidence="1">Type III toxin-antitoxin system ToxN/AbiQ family toxin</fullName>
    </submittedName>
</protein>
<dbReference type="EMBL" id="JAGZAM010000001">
    <property type="protein sequence ID" value="MBS5686851.1"/>
    <property type="molecule type" value="Genomic_DNA"/>
</dbReference>
<evidence type="ECO:0000313" key="2">
    <source>
        <dbReference type="Proteomes" id="UP000733372"/>
    </source>
</evidence>
<gene>
    <name evidence="1" type="ORF">KHW66_01880</name>
</gene>
<reference evidence="1" key="1">
    <citation type="submission" date="2021-02" db="EMBL/GenBank/DDBJ databases">
        <title>Infant gut strain persistence is associated with maternal origin, phylogeny, and functional potential including surface adhesion and iron acquisition.</title>
        <authorList>
            <person name="Lou Y.C."/>
        </authorList>
    </citation>
    <scope>NUCLEOTIDE SEQUENCE</scope>
    <source>
        <strain evidence="1">L3_101_367G1_dasL3_101_367G1_metabat.metabat.26</strain>
    </source>
</reference>
<proteinExistence type="predicted"/>
<accession>A0A564TH24</accession>
<dbReference type="GO" id="GO:0004521">
    <property type="term" value="F:RNA endonuclease activity"/>
    <property type="evidence" value="ECO:0007669"/>
    <property type="project" value="InterPro"/>
</dbReference>
<dbReference type="InterPro" id="IPR053735">
    <property type="entry name" value="Type_III_TA_endoRNase"/>
</dbReference>
<dbReference type="AlphaFoldDB" id="A0A564TH24"/>
<dbReference type="GO" id="GO:0003723">
    <property type="term" value="F:RNA binding"/>
    <property type="evidence" value="ECO:0007669"/>
    <property type="project" value="InterPro"/>
</dbReference>
<dbReference type="Pfam" id="PF13958">
    <property type="entry name" value="ToxN_toxin"/>
    <property type="match status" value="1"/>
</dbReference>
<dbReference type="RefSeq" id="WP_158389939.1">
    <property type="nucleotide sequence ID" value="NZ_CABHNO010000045.1"/>
</dbReference>
<sequence>MGKFQFYHINEHYVSYLHSIDNRVQYNKGQRRPYVGVVLSINGVDYYVPLESPKDNHANIKGGGPVMKLDEGRLGVMGFNNMIPVLDSCLIKFDIQAVRDTKYKMLLLNQLEYCNKNRDLILQRAQTTYRRALSRKIPLYQKVCCNFEKLERKSKRYDPNYVPSKKKIHVTVPSE</sequence>
<dbReference type="InterPro" id="IPR025911">
    <property type="entry name" value="ToxN/AbiQ_toxin"/>
</dbReference>
<name>A0A564TH24_9FIRM</name>
<dbReference type="Gene3D" id="3.10.129.130">
    <property type="match status" value="1"/>
</dbReference>
<organism evidence="1 2">
    <name type="scientific">Faecalibacterium prausnitzii</name>
    <dbReference type="NCBI Taxonomy" id="853"/>
    <lineage>
        <taxon>Bacteria</taxon>
        <taxon>Bacillati</taxon>
        <taxon>Bacillota</taxon>
        <taxon>Clostridia</taxon>
        <taxon>Eubacteriales</taxon>
        <taxon>Oscillospiraceae</taxon>
        <taxon>Faecalibacterium</taxon>
    </lineage>
</organism>